<reference evidence="2 3" key="1">
    <citation type="submission" date="2023-11" db="EMBL/GenBank/DDBJ databases">
        <title>Peredibacter starrii A3.12.</title>
        <authorList>
            <person name="Mitchell R.J."/>
        </authorList>
    </citation>
    <scope>NUCLEOTIDE SEQUENCE [LARGE SCALE GENOMIC DNA]</scope>
    <source>
        <strain evidence="2 3">A3.12</strain>
    </source>
</reference>
<evidence type="ECO:0000256" key="1">
    <source>
        <dbReference type="SAM" id="MobiDB-lite"/>
    </source>
</evidence>
<dbReference type="KEGG" id="psti:SOO65_08955"/>
<dbReference type="Proteomes" id="UP001324634">
    <property type="component" value="Chromosome"/>
</dbReference>
<gene>
    <name evidence="2" type="ORF">SOO65_08955</name>
</gene>
<name>A0AAX4HUF2_9BACT</name>
<evidence type="ECO:0000313" key="3">
    <source>
        <dbReference type="Proteomes" id="UP001324634"/>
    </source>
</evidence>
<keyword evidence="3" id="KW-1185">Reference proteome</keyword>
<evidence type="ECO:0008006" key="4">
    <source>
        <dbReference type="Google" id="ProtNLM"/>
    </source>
</evidence>
<sequence>MKYFIFILLTFMMVACDRHGSGDREIMTTSERAEDMFRKPASEEQGKIPKKYQPIDHEIKKDEP</sequence>
<dbReference type="RefSeq" id="WP_321399520.1">
    <property type="nucleotide sequence ID" value="NZ_CP139487.1"/>
</dbReference>
<proteinExistence type="predicted"/>
<dbReference type="PROSITE" id="PS51257">
    <property type="entry name" value="PROKAR_LIPOPROTEIN"/>
    <property type="match status" value="1"/>
</dbReference>
<feature type="region of interest" description="Disordered" evidence="1">
    <location>
        <begin position="36"/>
        <end position="64"/>
    </location>
</feature>
<dbReference type="EMBL" id="CP139487">
    <property type="protein sequence ID" value="WPU66877.1"/>
    <property type="molecule type" value="Genomic_DNA"/>
</dbReference>
<accession>A0AAX4HUF2</accession>
<evidence type="ECO:0000313" key="2">
    <source>
        <dbReference type="EMBL" id="WPU66877.1"/>
    </source>
</evidence>
<dbReference type="AlphaFoldDB" id="A0AAX4HUF2"/>
<organism evidence="2 3">
    <name type="scientific">Peredibacter starrii</name>
    <dbReference type="NCBI Taxonomy" id="28202"/>
    <lineage>
        <taxon>Bacteria</taxon>
        <taxon>Pseudomonadati</taxon>
        <taxon>Bdellovibrionota</taxon>
        <taxon>Bacteriovoracia</taxon>
        <taxon>Bacteriovoracales</taxon>
        <taxon>Bacteriovoracaceae</taxon>
        <taxon>Peredibacter</taxon>
    </lineage>
</organism>
<protein>
    <recommendedName>
        <fullName evidence="4">Lipoprotein</fullName>
    </recommendedName>
</protein>